<dbReference type="Gene3D" id="1.20.140.10">
    <property type="entry name" value="Butyryl-CoA Dehydrogenase, subunit A, domain 3"/>
    <property type="match status" value="1"/>
</dbReference>
<reference evidence="7" key="1">
    <citation type="journal article" date="2019" name="Int. J. Syst. Evol. Microbiol.">
        <title>The Global Catalogue of Microorganisms (GCM) 10K type strain sequencing project: providing services to taxonomists for standard genome sequencing and annotation.</title>
        <authorList>
            <consortium name="The Broad Institute Genomics Platform"/>
            <consortium name="The Broad Institute Genome Sequencing Center for Infectious Disease"/>
            <person name="Wu L."/>
            <person name="Ma J."/>
        </authorList>
    </citation>
    <scope>NUCLEOTIDE SEQUENCE [LARGE SCALE GENOMIC DNA]</scope>
    <source>
        <strain evidence="7">KCTC 62102</strain>
    </source>
</reference>
<sequence length="384" mass="40914">MSLATDMIDRPGRPPKETLAQAADRLARDFAARADRHDTEGSFVAENYAKLKDAGLVEAGVPAELGGGGADVAGLADMLRRLAHGCGSSALAFAMHSHQVAIPAWRWQNQPAAKAAVEPLLRRIATERIVLMSSGGSDWVGGAGKAERVEGGYRIHATKSFASGAPFGSLIMTTAVADEAEGPTVLHFGLPLTGPGVRVDEVWNAMGMRGTGSQHLVLDGVVVPDDKVALKRPAGQWHPLFQIIGTIAIPLIYSVYLGLAESARDRALELNAARRNPRLAGEMETRLHAARLAHRDMVAVISEMPPSAQSIDRVMRGRALLVEAALATASLAMDLAGGEGFLRKAGLERIFRDVQGARYHPMRADQQQLYTGTLALGGDVSRIF</sequence>
<evidence type="ECO:0000256" key="2">
    <source>
        <dbReference type="ARBA" id="ARBA00023002"/>
    </source>
</evidence>
<dbReference type="Pfam" id="PF02771">
    <property type="entry name" value="Acyl-CoA_dh_N"/>
    <property type="match status" value="1"/>
</dbReference>
<dbReference type="Proteomes" id="UP001595445">
    <property type="component" value="Unassembled WGS sequence"/>
</dbReference>
<organism evidence="6 7">
    <name type="scientific">Tabrizicola soli</name>
    <dbReference type="NCBI Taxonomy" id="2185115"/>
    <lineage>
        <taxon>Bacteria</taxon>
        <taxon>Pseudomonadati</taxon>
        <taxon>Pseudomonadota</taxon>
        <taxon>Alphaproteobacteria</taxon>
        <taxon>Rhodobacterales</taxon>
        <taxon>Paracoccaceae</taxon>
        <taxon>Tabrizicola</taxon>
    </lineage>
</organism>
<feature type="domain" description="Acyl-CoA dehydrogenase C-terminal" evidence="5">
    <location>
        <begin position="280"/>
        <end position="361"/>
    </location>
</feature>
<dbReference type="GO" id="GO:0016491">
    <property type="term" value="F:oxidoreductase activity"/>
    <property type="evidence" value="ECO:0007669"/>
    <property type="project" value="UniProtKB-KW"/>
</dbReference>
<evidence type="ECO:0000259" key="3">
    <source>
        <dbReference type="Pfam" id="PF02770"/>
    </source>
</evidence>
<dbReference type="PANTHER" id="PTHR43884">
    <property type="entry name" value="ACYL-COA DEHYDROGENASE"/>
    <property type="match status" value="1"/>
</dbReference>
<evidence type="ECO:0000313" key="6">
    <source>
        <dbReference type="EMBL" id="MFC3087375.1"/>
    </source>
</evidence>
<comment type="caution">
    <text evidence="6">The sequence shown here is derived from an EMBL/GenBank/DDBJ whole genome shotgun (WGS) entry which is preliminary data.</text>
</comment>
<evidence type="ECO:0000259" key="4">
    <source>
        <dbReference type="Pfam" id="PF02771"/>
    </source>
</evidence>
<dbReference type="RefSeq" id="WP_242070005.1">
    <property type="nucleotide sequence ID" value="NZ_JAEACP010000001.1"/>
</dbReference>
<dbReference type="InterPro" id="IPR009100">
    <property type="entry name" value="AcylCoA_DH/oxidase_NM_dom_sf"/>
</dbReference>
<dbReference type="InterPro" id="IPR046373">
    <property type="entry name" value="Acyl-CoA_Oxase/DH_mid-dom_sf"/>
</dbReference>
<gene>
    <name evidence="6" type="ORF">ACFOD6_15100</name>
</gene>
<protein>
    <submittedName>
        <fullName evidence="6">Acyl-CoA dehydrogenase family protein</fullName>
        <ecNumber evidence="6">1.-.-.-</ecNumber>
    </submittedName>
</protein>
<dbReference type="Gene3D" id="1.10.540.10">
    <property type="entry name" value="Acyl-CoA dehydrogenase/oxidase, N-terminal domain"/>
    <property type="match status" value="1"/>
</dbReference>
<accession>A0ABV7DYH3</accession>
<keyword evidence="2 6" id="KW-0560">Oxidoreductase</keyword>
<dbReference type="SUPFAM" id="SSF47203">
    <property type="entry name" value="Acyl-CoA dehydrogenase C-terminal domain-like"/>
    <property type="match status" value="1"/>
</dbReference>
<keyword evidence="1" id="KW-0285">Flavoprotein</keyword>
<dbReference type="InterPro" id="IPR013107">
    <property type="entry name" value="Acyl-CoA_DH_C"/>
</dbReference>
<name>A0ABV7DYH3_9RHOB</name>
<feature type="domain" description="Acyl-CoA oxidase/dehydrogenase middle" evidence="3">
    <location>
        <begin position="135"/>
        <end position="221"/>
    </location>
</feature>
<dbReference type="EMBL" id="JBHRSM010000025">
    <property type="protein sequence ID" value="MFC3087375.1"/>
    <property type="molecule type" value="Genomic_DNA"/>
</dbReference>
<evidence type="ECO:0000313" key="7">
    <source>
        <dbReference type="Proteomes" id="UP001595445"/>
    </source>
</evidence>
<dbReference type="PIRSF" id="PIRSF016578">
    <property type="entry name" value="HsaA"/>
    <property type="match status" value="1"/>
</dbReference>
<dbReference type="InterPro" id="IPR013786">
    <property type="entry name" value="AcylCoA_DH/ox_N"/>
</dbReference>
<feature type="domain" description="Acyl-CoA dehydrogenase/oxidase N-terminal" evidence="4">
    <location>
        <begin position="18"/>
        <end position="107"/>
    </location>
</feature>
<dbReference type="Pfam" id="PF02770">
    <property type="entry name" value="Acyl-CoA_dh_M"/>
    <property type="match status" value="1"/>
</dbReference>
<dbReference type="InterPro" id="IPR037069">
    <property type="entry name" value="AcylCoA_DH/ox_N_sf"/>
</dbReference>
<dbReference type="InterPro" id="IPR006091">
    <property type="entry name" value="Acyl-CoA_Oxase/DH_mid-dom"/>
</dbReference>
<proteinExistence type="predicted"/>
<dbReference type="InterPro" id="IPR036250">
    <property type="entry name" value="AcylCo_DH-like_C"/>
</dbReference>
<dbReference type="SUPFAM" id="SSF56645">
    <property type="entry name" value="Acyl-CoA dehydrogenase NM domain-like"/>
    <property type="match status" value="1"/>
</dbReference>
<dbReference type="EC" id="1.-.-.-" evidence="6"/>
<dbReference type="PANTHER" id="PTHR43884:SF25">
    <property type="entry name" value="ACYL-COA DEHYDROGENASE YDBM-RELATED"/>
    <property type="match status" value="1"/>
</dbReference>
<evidence type="ECO:0000256" key="1">
    <source>
        <dbReference type="ARBA" id="ARBA00022630"/>
    </source>
</evidence>
<evidence type="ECO:0000259" key="5">
    <source>
        <dbReference type="Pfam" id="PF08028"/>
    </source>
</evidence>
<keyword evidence="7" id="KW-1185">Reference proteome</keyword>
<dbReference type="Pfam" id="PF08028">
    <property type="entry name" value="Acyl-CoA_dh_2"/>
    <property type="match status" value="1"/>
</dbReference>
<dbReference type="Gene3D" id="2.40.110.10">
    <property type="entry name" value="Butyryl-CoA Dehydrogenase, subunit A, domain 2"/>
    <property type="match status" value="1"/>
</dbReference>